<dbReference type="PATRIC" id="fig|1768241.3.peg.4167"/>
<evidence type="ECO:0008006" key="4">
    <source>
        <dbReference type="Google" id="ProtNLM"/>
    </source>
</evidence>
<feature type="transmembrane region" description="Helical" evidence="1">
    <location>
        <begin position="139"/>
        <end position="157"/>
    </location>
</feature>
<reference evidence="2 3" key="1">
    <citation type="submission" date="2015-12" db="EMBL/GenBank/DDBJ databases">
        <title>Genome sequence of the marine Rhodobacteraceae strain O3.65, Candidatus Tritonibacter horizontis.</title>
        <authorList>
            <person name="Poehlein A."/>
            <person name="Giebel H.A."/>
            <person name="Voget S."/>
            <person name="Brinkhoff T."/>
        </authorList>
    </citation>
    <scope>NUCLEOTIDE SEQUENCE [LARGE SCALE GENOMIC DNA]</scope>
    <source>
        <strain evidence="2 3">O3.65</strain>
    </source>
</reference>
<keyword evidence="1" id="KW-0812">Transmembrane</keyword>
<dbReference type="Proteomes" id="UP000068382">
    <property type="component" value="Unassembled WGS sequence"/>
</dbReference>
<accession>A0A132BT14</accession>
<proteinExistence type="predicted"/>
<protein>
    <recommendedName>
        <fullName evidence="4">Ceramidase</fullName>
    </recommendedName>
</protein>
<feature type="transmembrane region" description="Helical" evidence="1">
    <location>
        <begin position="85"/>
        <end position="101"/>
    </location>
</feature>
<feature type="transmembrane region" description="Helical" evidence="1">
    <location>
        <begin position="27"/>
        <end position="45"/>
    </location>
</feature>
<organism evidence="2 3">
    <name type="scientific">Tritonibacter horizontis</name>
    <dbReference type="NCBI Taxonomy" id="1768241"/>
    <lineage>
        <taxon>Bacteria</taxon>
        <taxon>Pseudomonadati</taxon>
        <taxon>Pseudomonadota</taxon>
        <taxon>Alphaproteobacteria</taxon>
        <taxon>Rhodobacterales</taxon>
        <taxon>Paracoccaceae</taxon>
        <taxon>Tritonibacter</taxon>
    </lineage>
</organism>
<evidence type="ECO:0000313" key="2">
    <source>
        <dbReference type="EMBL" id="KUP91162.1"/>
    </source>
</evidence>
<evidence type="ECO:0000256" key="1">
    <source>
        <dbReference type="SAM" id="Phobius"/>
    </source>
</evidence>
<gene>
    <name evidence="2" type="ORF">TRIHO_39910</name>
</gene>
<feature type="transmembrane region" description="Helical" evidence="1">
    <location>
        <begin position="108"/>
        <end position="127"/>
    </location>
</feature>
<dbReference type="EMBL" id="LPUY01000106">
    <property type="protein sequence ID" value="KUP91162.1"/>
    <property type="molecule type" value="Genomic_DNA"/>
</dbReference>
<name>A0A132BT14_9RHOB</name>
<sequence>MLRLLCGGLALIGIGSGLFHTVAQSWAALADVGPIVLFILTYLFAINRDVVGLRPLAALGATALFLPYAAAVGAGFAQIPALGSSAAYGPVPVLILLYAAALRHRAPALARGFAIGAWLLILSLTARTLDMPLCRALPVGTHFLWHLLNAAMLGWMIEVYRRFCMAAPAPRNAA</sequence>
<keyword evidence="1" id="KW-1133">Transmembrane helix</keyword>
<feature type="transmembrane region" description="Helical" evidence="1">
    <location>
        <begin position="57"/>
        <end position="79"/>
    </location>
</feature>
<dbReference type="OrthoDB" id="277121at2"/>
<dbReference type="AlphaFoldDB" id="A0A132BT14"/>
<keyword evidence="3" id="KW-1185">Reference proteome</keyword>
<keyword evidence="1" id="KW-0472">Membrane</keyword>
<evidence type="ECO:0000313" key="3">
    <source>
        <dbReference type="Proteomes" id="UP000068382"/>
    </source>
</evidence>
<comment type="caution">
    <text evidence="2">The sequence shown here is derived from an EMBL/GenBank/DDBJ whole genome shotgun (WGS) entry which is preliminary data.</text>
</comment>